<feature type="compositionally biased region" description="Acidic residues" evidence="1">
    <location>
        <begin position="91"/>
        <end position="122"/>
    </location>
</feature>
<dbReference type="EMBL" id="JAYMYQ010000009">
    <property type="protein sequence ID" value="KAK7312310.1"/>
    <property type="molecule type" value="Genomic_DNA"/>
</dbReference>
<name>A0AAN9K6S4_CANGL</name>
<accession>A0AAN9K6S4</accession>
<comment type="caution">
    <text evidence="2">The sequence shown here is derived from an EMBL/GenBank/DDBJ whole genome shotgun (WGS) entry which is preliminary data.</text>
</comment>
<feature type="region of interest" description="Disordered" evidence="1">
    <location>
        <begin position="40"/>
        <end position="68"/>
    </location>
</feature>
<gene>
    <name evidence="2" type="ORF">VNO77_36080</name>
</gene>
<feature type="compositionally biased region" description="Acidic residues" evidence="1">
    <location>
        <begin position="40"/>
        <end position="55"/>
    </location>
</feature>
<dbReference type="PANTHER" id="PTHR48213">
    <property type="entry name" value="VID27-LIKE PROTEIN"/>
    <property type="match status" value="1"/>
</dbReference>
<dbReference type="PANTHER" id="PTHR48213:SF1">
    <property type="entry name" value="PROSTATIC SPERMINE-BINDING-LIKE PROTEIN"/>
    <property type="match status" value="1"/>
</dbReference>
<sequence length="175" mass="20182">MENQSTTPSSMQFLLLEQVQFVQVKDDSLLQWELVDVVEAEEEEDDYDEGFDSCEFDSSPNDSPIEGICHRFLHPEAGVEDHHRDRYYRDDVDDGDGDDNDNDNDEDEDQDEDDDDGLDDELVPWNVGNKFGRQRMRKLGKRAFSKMHNSKRSPHLFVSPGCVRGKHGLGLKHNH</sequence>
<feature type="compositionally biased region" description="Basic and acidic residues" evidence="1">
    <location>
        <begin position="80"/>
        <end position="90"/>
    </location>
</feature>
<dbReference type="AlphaFoldDB" id="A0AAN9K6S4"/>
<feature type="region of interest" description="Disordered" evidence="1">
    <location>
        <begin position="146"/>
        <end position="175"/>
    </location>
</feature>
<organism evidence="2 3">
    <name type="scientific">Canavalia gladiata</name>
    <name type="common">Sword bean</name>
    <name type="synonym">Dolichos gladiatus</name>
    <dbReference type="NCBI Taxonomy" id="3824"/>
    <lineage>
        <taxon>Eukaryota</taxon>
        <taxon>Viridiplantae</taxon>
        <taxon>Streptophyta</taxon>
        <taxon>Embryophyta</taxon>
        <taxon>Tracheophyta</taxon>
        <taxon>Spermatophyta</taxon>
        <taxon>Magnoliopsida</taxon>
        <taxon>eudicotyledons</taxon>
        <taxon>Gunneridae</taxon>
        <taxon>Pentapetalae</taxon>
        <taxon>rosids</taxon>
        <taxon>fabids</taxon>
        <taxon>Fabales</taxon>
        <taxon>Fabaceae</taxon>
        <taxon>Papilionoideae</taxon>
        <taxon>50 kb inversion clade</taxon>
        <taxon>NPAAA clade</taxon>
        <taxon>indigoferoid/millettioid clade</taxon>
        <taxon>Phaseoleae</taxon>
        <taxon>Canavalia</taxon>
    </lineage>
</organism>
<keyword evidence="3" id="KW-1185">Reference proteome</keyword>
<evidence type="ECO:0000256" key="1">
    <source>
        <dbReference type="SAM" id="MobiDB-lite"/>
    </source>
</evidence>
<protein>
    <submittedName>
        <fullName evidence="2">Uncharacterized protein</fullName>
    </submittedName>
</protein>
<proteinExistence type="predicted"/>
<feature type="region of interest" description="Disordered" evidence="1">
    <location>
        <begin position="80"/>
        <end position="126"/>
    </location>
</feature>
<reference evidence="2 3" key="1">
    <citation type="submission" date="2024-01" db="EMBL/GenBank/DDBJ databases">
        <title>The genomes of 5 underutilized Papilionoideae crops provide insights into root nodulation and disease resistanc.</title>
        <authorList>
            <person name="Jiang F."/>
        </authorList>
    </citation>
    <scope>NUCLEOTIDE SEQUENCE [LARGE SCALE GENOMIC DNA]</scope>
    <source>
        <strain evidence="2">LVBAO_FW01</strain>
        <tissue evidence="2">Leaves</tissue>
    </source>
</reference>
<feature type="compositionally biased region" description="Basic residues" evidence="1">
    <location>
        <begin position="164"/>
        <end position="175"/>
    </location>
</feature>
<evidence type="ECO:0000313" key="3">
    <source>
        <dbReference type="Proteomes" id="UP001367508"/>
    </source>
</evidence>
<evidence type="ECO:0000313" key="2">
    <source>
        <dbReference type="EMBL" id="KAK7312310.1"/>
    </source>
</evidence>
<dbReference type="Proteomes" id="UP001367508">
    <property type="component" value="Unassembled WGS sequence"/>
</dbReference>